<reference evidence="1 2" key="1">
    <citation type="submission" date="2018-10" db="EMBL/GenBank/DDBJ databases">
        <title>Sequencing the genomes of 1000 actinobacteria strains.</title>
        <authorList>
            <person name="Klenk H.-P."/>
        </authorList>
    </citation>
    <scope>NUCLEOTIDE SEQUENCE [LARGE SCALE GENOMIC DNA]</scope>
    <source>
        <strain evidence="1 2">DSM 43911</strain>
    </source>
</reference>
<dbReference type="OrthoDB" id="7946528at2"/>
<protein>
    <recommendedName>
        <fullName evidence="3">Nucleotidyltransferase AbiEii toxin of type IV toxin-antitoxin system</fullName>
    </recommendedName>
</protein>
<sequence length="179" mass="20441">MDLLTRQDELRAEADEVLDSLGLMTHLAVLGEPFRVGSAALGLMVKRDIDITVVVRELAMPPVAALGAQLAAHENVRVVQIRDDTGHWNTDPNYPDGLYLGVKYGQEWNLDLWFVDDPTRQPDLHHAVAFPPRLTDETRTAILRIKHDFPEYRSLELYEAVLDGGVRTVEEYIRWRENR</sequence>
<name>A0A495X4B7_9PSEU</name>
<keyword evidence="2" id="KW-1185">Reference proteome</keyword>
<dbReference type="Proteomes" id="UP000272729">
    <property type="component" value="Unassembled WGS sequence"/>
</dbReference>
<evidence type="ECO:0000313" key="2">
    <source>
        <dbReference type="Proteomes" id="UP000272729"/>
    </source>
</evidence>
<evidence type="ECO:0008006" key="3">
    <source>
        <dbReference type="Google" id="ProtNLM"/>
    </source>
</evidence>
<dbReference type="AlphaFoldDB" id="A0A495X4B7"/>
<proteinExistence type="predicted"/>
<accession>A0A495X4B7</accession>
<comment type="caution">
    <text evidence="1">The sequence shown here is derived from an EMBL/GenBank/DDBJ whole genome shotgun (WGS) entry which is preliminary data.</text>
</comment>
<organism evidence="1 2">
    <name type="scientific">Saccharothrix variisporea</name>
    <dbReference type="NCBI Taxonomy" id="543527"/>
    <lineage>
        <taxon>Bacteria</taxon>
        <taxon>Bacillati</taxon>
        <taxon>Actinomycetota</taxon>
        <taxon>Actinomycetes</taxon>
        <taxon>Pseudonocardiales</taxon>
        <taxon>Pseudonocardiaceae</taxon>
        <taxon>Saccharothrix</taxon>
    </lineage>
</organism>
<gene>
    <name evidence="1" type="ORF">DFJ66_0648</name>
</gene>
<dbReference type="RefSeq" id="WP_121217780.1">
    <property type="nucleotide sequence ID" value="NZ_JBIUBA010000009.1"/>
</dbReference>
<dbReference type="EMBL" id="RBXR01000001">
    <property type="protein sequence ID" value="RKT67473.1"/>
    <property type="molecule type" value="Genomic_DNA"/>
</dbReference>
<evidence type="ECO:0000313" key="1">
    <source>
        <dbReference type="EMBL" id="RKT67473.1"/>
    </source>
</evidence>